<dbReference type="Pfam" id="PF06051">
    <property type="entry name" value="DUF928"/>
    <property type="match status" value="1"/>
</dbReference>
<sequence length="262" mass="29822">MGKNKLAQRQIKFAGVICLLFVILAYPRGVEARRAHQDNVNTPKYLAQKFPDEGEPRGRRRGGTSRREGCPELKTSLTALVPGDKYNNDSFFGATVAEYPTFWVYVPELPKNVRAAEFVLQDKEGKDIYRTSITLTGQGVMGVSLPSQPQYALKQNTNYHWFFRVFCGEPQNKSEYFFVDAWLQRLALNPKLQQQLNVAKSKQYSVFADHNLWYDAVTNLVELRRSNPDDRTLVQDWTNLLKSVGLVELAAAPLTESNISQK</sequence>
<gene>
    <name evidence="2" type="ORF">ICL16_40365</name>
</gene>
<evidence type="ECO:0000313" key="2">
    <source>
        <dbReference type="EMBL" id="MBD2778132.1"/>
    </source>
</evidence>
<dbReference type="RefSeq" id="WP_190837460.1">
    <property type="nucleotide sequence ID" value="NZ_CAWPPI010000121.1"/>
</dbReference>
<protein>
    <submittedName>
        <fullName evidence="2">DUF928 domain-containing protein</fullName>
    </submittedName>
</protein>
<reference evidence="2" key="1">
    <citation type="submission" date="2020-09" db="EMBL/GenBank/DDBJ databases">
        <title>Iningainema tapete sp. nov. (Scytonemataceae, Cyanobacteria) from greenhouses in central Florida (USA) produces two types of nodularin with biosynthetic potential for microcystin-LR and anabaenopeptins.</title>
        <authorList>
            <person name="Berthold D.E."/>
            <person name="Lefler F.W."/>
            <person name="Huang I.-S."/>
            <person name="Abdulla H."/>
            <person name="Zimba P.V."/>
            <person name="Laughinghouse H.D. IV."/>
        </authorList>
    </citation>
    <scope>NUCLEOTIDE SEQUENCE</scope>
    <source>
        <strain evidence="2">BLCCT55</strain>
    </source>
</reference>
<dbReference type="EMBL" id="JACXAE010000121">
    <property type="protein sequence ID" value="MBD2778132.1"/>
    <property type="molecule type" value="Genomic_DNA"/>
</dbReference>
<comment type="caution">
    <text evidence="2">The sequence shown here is derived from an EMBL/GenBank/DDBJ whole genome shotgun (WGS) entry which is preliminary data.</text>
</comment>
<feature type="region of interest" description="Disordered" evidence="1">
    <location>
        <begin position="42"/>
        <end position="70"/>
    </location>
</feature>
<organism evidence="2 3">
    <name type="scientific">Iningainema tapete BLCC-T55</name>
    <dbReference type="NCBI Taxonomy" id="2748662"/>
    <lineage>
        <taxon>Bacteria</taxon>
        <taxon>Bacillati</taxon>
        <taxon>Cyanobacteriota</taxon>
        <taxon>Cyanophyceae</taxon>
        <taxon>Nostocales</taxon>
        <taxon>Scytonemataceae</taxon>
        <taxon>Iningainema tapete</taxon>
    </lineage>
</organism>
<proteinExistence type="predicted"/>
<accession>A0A8J6XXC8</accession>
<dbReference type="InterPro" id="IPR010328">
    <property type="entry name" value="DUF928"/>
</dbReference>
<evidence type="ECO:0000256" key="1">
    <source>
        <dbReference type="SAM" id="MobiDB-lite"/>
    </source>
</evidence>
<dbReference type="AlphaFoldDB" id="A0A8J6XXC8"/>
<dbReference type="Proteomes" id="UP000629098">
    <property type="component" value="Unassembled WGS sequence"/>
</dbReference>
<evidence type="ECO:0000313" key="3">
    <source>
        <dbReference type="Proteomes" id="UP000629098"/>
    </source>
</evidence>
<name>A0A8J6XXC8_9CYAN</name>
<keyword evidence="3" id="KW-1185">Reference proteome</keyword>